<accession>A0A452IWP1</accession>
<keyword evidence="9" id="KW-0009">Actin-binding</keyword>
<proteinExistence type="inferred from homology"/>
<reference evidence="10" key="3">
    <citation type="submission" date="2025-09" db="UniProtKB">
        <authorList>
            <consortium name="Ensembl"/>
        </authorList>
    </citation>
    <scope>IDENTIFICATION</scope>
</reference>
<comment type="function">
    <text evidence="8">Involved in male fertility. Required for manchette development and acrosome biogenesis during spermiogenesis. Binds in vitro to phospholipids, including phosphatidylinositol 3-phosphate (PtdIns(3)P), phosphatidylinositol 4,5-bisphosphate (PtdIns(4,5)P2), phosphatidylinositol 4-phosphate (PtdIns(4)P) and phosphatidic acid (PA). Contrary to other profilin family members, does not bind to actin in vitro.</text>
</comment>
<evidence type="ECO:0000256" key="7">
    <source>
        <dbReference type="ARBA" id="ARBA00023121"/>
    </source>
</evidence>
<sequence length="159" mass="18412">MNQIQSLLNDCLIKTKHVEHAAIIKLKDETVWASTLGFNLQPQHALLLSSAFFKNLLHVRREGLYFKEKHYKCVRADECSIYLKNEDRGLIAVKTDSYILVATYSEGMYPSVCVEAVEKLVHSSVDLKWSISITANIEKENVFYLFFFPLANYFRDKEN</sequence>
<dbReference type="InterPro" id="IPR036140">
    <property type="entry name" value="PFN_sf"/>
</dbReference>
<evidence type="ECO:0000256" key="4">
    <source>
        <dbReference type="ARBA" id="ARBA00022490"/>
    </source>
</evidence>
<evidence type="ECO:0000313" key="11">
    <source>
        <dbReference type="Proteomes" id="UP000291020"/>
    </source>
</evidence>
<evidence type="ECO:0000256" key="2">
    <source>
        <dbReference type="ARBA" id="ARBA00010058"/>
    </source>
</evidence>
<dbReference type="GO" id="GO:0030154">
    <property type="term" value="P:cell differentiation"/>
    <property type="evidence" value="ECO:0007669"/>
    <property type="project" value="UniProtKB-KW"/>
</dbReference>
<keyword evidence="11" id="KW-1185">Reference proteome</keyword>
<evidence type="ECO:0000256" key="8">
    <source>
        <dbReference type="ARBA" id="ARBA00059169"/>
    </source>
</evidence>
<dbReference type="GO" id="GO:0007283">
    <property type="term" value="P:spermatogenesis"/>
    <property type="evidence" value="ECO:0007669"/>
    <property type="project" value="UniProtKB-KW"/>
</dbReference>
<evidence type="ECO:0000256" key="9">
    <source>
        <dbReference type="RuleBase" id="RU003909"/>
    </source>
</evidence>
<keyword evidence="3" id="KW-0217">Developmental protein</keyword>
<dbReference type="GO" id="GO:0003785">
    <property type="term" value="F:actin monomer binding"/>
    <property type="evidence" value="ECO:0007669"/>
    <property type="project" value="TreeGrafter"/>
</dbReference>
<evidence type="ECO:0000256" key="3">
    <source>
        <dbReference type="ARBA" id="ARBA00022473"/>
    </source>
</evidence>
<reference evidence="11" key="1">
    <citation type="journal article" date="2017" name="PLoS ONE">
        <title>The Agassiz's desert tortoise genome provides a resource for the conservation of a threatened species.</title>
        <authorList>
            <person name="Tollis M."/>
            <person name="DeNardo D.F."/>
            <person name="Cornelius J.A."/>
            <person name="Dolby G.A."/>
            <person name="Edwards T."/>
            <person name="Henen B.T."/>
            <person name="Karl A.E."/>
            <person name="Murphy R.W."/>
            <person name="Kusumi K."/>
        </authorList>
    </citation>
    <scope>NUCLEOTIDE SEQUENCE [LARGE SCALE GENOMIC DNA]</scope>
</reference>
<dbReference type="Gene3D" id="3.30.450.30">
    <property type="entry name" value="Dynein light chain 2a, cytoplasmic"/>
    <property type="match status" value="1"/>
</dbReference>
<dbReference type="FunFam" id="3.30.450.30:FF:000007">
    <property type="entry name" value="Profilin"/>
    <property type="match status" value="1"/>
</dbReference>
<name>A0A452IWP1_9SAUR</name>
<dbReference type="GO" id="GO:0008289">
    <property type="term" value="F:lipid binding"/>
    <property type="evidence" value="ECO:0007669"/>
    <property type="project" value="UniProtKB-KW"/>
</dbReference>
<dbReference type="Ensembl" id="ENSGAGT00000036817.1">
    <property type="protein sequence ID" value="ENSGAGP00000032471.1"/>
    <property type="gene ID" value="ENSGAGG00000023226.1"/>
</dbReference>
<evidence type="ECO:0000313" key="10">
    <source>
        <dbReference type="Ensembl" id="ENSGAGP00000032471.1"/>
    </source>
</evidence>
<dbReference type="Pfam" id="PF00235">
    <property type="entry name" value="Profilin"/>
    <property type="match status" value="1"/>
</dbReference>
<keyword evidence="4" id="KW-0963">Cytoplasm</keyword>
<dbReference type="PANTHER" id="PTHR11604:SF2">
    <property type="entry name" value="PROFILIN-4"/>
    <property type="match status" value="1"/>
</dbReference>
<dbReference type="CDD" id="cd00148">
    <property type="entry name" value="PROF"/>
    <property type="match status" value="1"/>
</dbReference>
<organism evidence="10 11">
    <name type="scientific">Gopherus agassizii</name>
    <name type="common">Agassiz's desert tortoise</name>
    <dbReference type="NCBI Taxonomy" id="38772"/>
    <lineage>
        <taxon>Eukaryota</taxon>
        <taxon>Metazoa</taxon>
        <taxon>Chordata</taxon>
        <taxon>Craniata</taxon>
        <taxon>Vertebrata</taxon>
        <taxon>Euteleostomi</taxon>
        <taxon>Archelosauria</taxon>
        <taxon>Testudinata</taxon>
        <taxon>Testudines</taxon>
        <taxon>Cryptodira</taxon>
        <taxon>Durocryptodira</taxon>
        <taxon>Testudinoidea</taxon>
        <taxon>Testudinidae</taxon>
        <taxon>Gopherus</taxon>
    </lineage>
</organism>
<keyword evidence="6" id="KW-0744">Spermatogenesis</keyword>
<dbReference type="InterPro" id="IPR005455">
    <property type="entry name" value="PFN_euk"/>
</dbReference>
<protein>
    <recommendedName>
        <fullName evidence="9">Profilin</fullName>
    </recommendedName>
</protein>
<reference evidence="10" key="2">
    <citation type="submission" date="2025-08" db="UniProtKB">
        <authorList>
            <consortium name="Ensembl"/>
        </authorList>
    </citation>
    <scope>IDENTIFICATION</scope>
</reference>
<evidence type="ECO:0000256" key="6">
    <source>
        <dbReference type="ARBA" id="ARBA00022871"/>
    </source>
</evidence>
<comment type="similarity">
    <text evidence="2 9">Belongs to the profilin family.</text>
</comment>
<dbReference type="STRING" id="38772.ENSGAGP00000032471"/>
<keyword evidence="7" id="KW-0446">Lipid-binding</keyword>
<dbReference type="Proteomes" id="UP000291020">
    <property type="component" value="Unassembled WGS sequence"/>
</dbReference>
<evidence type="ECO:0000256" key="1">
    <source>
        <dbReference type="ARBA" id="ARBA00004496"/>
    </source>
</evidence>
<dbReference type="GO" id="GO:0005938">
    <property type="term" value="C:cell cortex"/>
    <property type="evidence" value="ECO:0007669"/>
    <property type="project" value="TreeGrafter"/>
</dbReference>
<dbReference type="SUPFAM" id="SSF55770">
    <property type="entry name" value="Profilin (actin-binding protein)"/>
    <property type="match status" value="1"/>
</dbReference>
<dbReference type="AlphaFoldDB" id="A0A452IWP1"/>
<dbReference type="SMART" id="SM00392">
    <property type="entry name" value="PROF"/>
    <property type="match status" value="1"/>
</dbReference>
<evidence type="ECO:0000256" key="5">
    <source>
        <dbReference type="ARBA" id="ARBA00022782"/>
    </source>
</evidence>
<dbReference type="InterPro" id="IPR048278">
    <property type="entry name" value="PFN"/>
</dbReference>
<keyword evidence="5" id="KW-0221">Differentiation</keyword>
<dbReference type="PANTHER" id="PTHR11604">
    <property type="entry name" value="PROFILIN"/>
    <property type="match status" value="1"/>
</dbReference>
<comment type="subcellular location">
    <subcellularLocation>
        <location evidence="1">Cytoplasm</location>
    </subcellularLocation>
</comment>